<dbReference type="InterPro" id="IPR052024">
    <property type="entry name" value="Methanogen_methyltrans"/>
</dbReference>
<dbReference type="GO" id="GO:0004853">
    <property type="term" value="F:uroporphyrinogen decarboxylase activity"/>
    <property type="evidence" value="ECO:0007669"/>
    <property type="project" value="InterPro"/>
</dbReference>
<dbReference type="InterPro" id="IPR038071">
    <property type="entry name" value="UROD/MetE-like_sf"/>
</dbReference>
<dbReference type="AlphaFoldDB" id="A0A328UA92"/>
<evidence type="ECO:0000313" key="3">
    <source>
        <dbReference type="Proteomes" id="UP000249377"/>
    </source>
</evidence>
<dbReference type="RefSeq" id="WP_112333100.1">
    <property type="nucleotide sequence ID" value="NZ_QLYR01000007.1"/>
</dbReference>
<organism evidence="2 3">
    <name type="scientific">Hydrogeniiclostridium mannosilyticum</name>
    <dbReference type="NCBI Taxonomy" id="2764322"/>
    <lineage>
        <taxon>Bacteria</taxon>
        <taxon>Bacillati</taxon>
        <taxon>Bacillota</taxon>
        <taxon>Clostridia</taxon>
        <taxon>Eubacteriales</taxon>
        <taxon>Acutalibacteraceae</taxon>
        <taxon>Hydrogeniiclostridium</taxon>
    </lineage>
</organism>
<dbReference type="Gene3D" id="3.20.20.210">
    <property type="match status" value="1"/>
</dbReference>
<dbReference type="Pfam" id="PF01208">
    <property type="entry name" value="URO-D"/>
    <property type="match status" value="1"/>
</dbReference>
<dbReference type="SUPFAM" id="SSF51726">
    <property type="entry name" value="UROD/MetE-like"/>
    <property type="match status" value="1"/>
</dbReference>
<dbReference type="InterPro" id="IPR000257">
    <property type="entry name" value="Uroporphyrinogen_deCOase"/>
</dbReference>
<reference evidence="2 3" key="1">
    <citation type="submission" date="2018-06" db="EMBL/GenBank/DDBJ databases">
        <title>Noncontiguous genome sequence of Ruminococcaceae bacterium ASD2818.</title>
        <authorList>
            <person name="Chaplin A.V."/>
            <person name="Sokolova S.R."/>
            <person name="Kochetkova T.O."/>
            <person name="Goltsov A.Y."/>
            <person name="Trofimov D.Y."/>
            <person name="Efimov B.A."/>
        </authorList>
    </citation>
    <scope>NUCLEOTIDE SEQUENCE [LARGE SCALE GENOMIC DNA]</scope>
    <source>
        <strain evidence="2 3">ASD2818</strain>
    </source>
</reference>
<dbReference type="EMBL" id="QLYR01000007">
    <property type="protein sequence ID" value="RAQ28144.1"/>
    <property type="molecule type" value="Genomic_DNA"/>
</dbReference>
<evidence type="ECO:0000259" key="1">
    <source>
        <dbReference type="Pfam" id="PF01208"/>
    </source>
</evidence>
<dbReference type="GO" id="GO:0006779">
    <property type="term" value="P:porphyrin-containing compound biosynthetic process"/>
    <property type="evidence" value="ECO:0007669"/>
    <property type="project" value="InterPro"/>
</dbReference>
<accession>A0A328UA92</accession>
<evidence type="ECO:0000313" key="2">
    <source>
        <dbReference type="EMBL" id="RAQ28144.1"/>
    </source>
</evidence>
<dbReference type="PANTHER" id="PTHR47099">
    <property type="entry name" value="METHYLCOBAMIDE:COM METHYLTRANSFERASE MTBA"/>
    <property type="match status" value="1"/>
</dbReference>
<keyword evidence="3" id="KW-1185">Reference proteome</keyword>
<gene>
    <name evidence="2" type="ORF">DPQ25_10305</name>
</gene>
<name>A0A328UA92_9FIRM</name>
<feature type="domain" description="Uroporphyrinogen decarboxylase (URO-D)" evidence="1">
    <location>
        <begin position="178"/>
        <end position="307"/>
    </location>
</feature>
<dbReference type="Proteomes" id="UP000249377">
    <property type="component" value="Unassembled WGS sequence"/>
</dbReference>
<proteinExistence type="predicted"/>
<sequence>MTEKERFIKALKREPLEGHVPTFELVFYLTMEVLGKVHPLHRDYSQWNQMSVKERELHLQDMASCFIDIAEKYHHSGIFVHPNPGGLENTRRLLEIIRERSGDKFFLTMHGDPTFSIPDGDRMMDFTVSLYEKADALKEESRRRTEELLNMAAQLHRTPGLLDSLCLCSDYCFNVNPFFSPEMFAEFIAPDLKAVIDGYHEMGYYVIKHTDGNIMPILDQMVACGPDALHSLDPQGGVDLAEVKRLYGDRVCLIGNVNCGLLQTGDDEACDADVRRALRQGMEGWGYVFATSNCVYTGLPLERYERMNRIWWEEGIYPAR</sequence>
<protein>
    <recommendedName>
        <fullName evidence="1">Uroporphyrinogen decarboxylase (URO-D) domain-containing protein</fullName>
    </recommendedName>
</protein>
<comment type="caution">
    <text evidence="2">The sequence shown here is derived from an EMBL/GenBank/DDBJ whole genome shotgun (WGS) entry which is preliminary data.</text>
</comment>
<dbReference type="PANTHER" id="PTHR47099:SF1">
    <property type="entry name" value="METHYLCOBAMIDE:COM METHYLTRANSFERASE MTBA"/>
    <property type="match status" value="1"/>
</dbReference>